<dbReference type="AlphaFoldDB" id="A0A9N9QYW3"/>
<feature type="transmembrane region" description="Helical" evidence="2">
    <location>
        <begin position="58"/>
        <end position="81"/>
    </location>
</feature>
<accession>A0A9N9QYW3</accession>
<name>A0A9N9QYW3_9NEOP</name>
<evidence type="ECO:0000313" key="3">
    <source>
        <dbReference type="EMBL" id="CAG9786146.1"/>
    </source>
</evidence>
<dbReference type="EMBL" id="OU893346">
    <property type="protein sequence ID" value="CAG9786146.1"/>
    <property type="molecule type" value="Genomic_DNA"/>
</dbReference>
<gene>
    <name evidence="3" type="ORF">DIATSA_LOCUS4122</name>
</gene>
<feature type="region of interest" description="Disordered" evidence="1">
    <location>
        <begin position="323"/>
        <end position="342"/>
    </location>
</feature>
<protein>
    <submittedName>
        <fullName evidence="3">Uncharacterized protein</fullName>
    </submittedName>
</protein>
<dbReference type="Proteomes" id="UP001153714">
    <property type="component" value="Chromosome 15"/>
</dbReference>
<organism evidence="3 4">
    <name type="scientific">Diatraea saccharalis</name>
    <name type="common">sugarcane borer</name>
    <dbReference type="NCBI Taxonomy" id="40085"/>
    <lineage>
        <taxon>Eukaryota</taxon>
        <taxon>Metazoa</taxon>
        <taxon>Ecdysozoa</taxon>
        <taxon>Arthropoda</taxon>
        <taxon>Hexapoda</taxon>
        <taxon>Insecta</taxon>
        <taxon>Pterygota</taxon>
        <taxon>Neoptera</taxon>
        <taxon>Endopterygota</taxon>
        <taxon>Lepidoptera</taxon>
        <taxon>Glossata</taxon>
        <taxon>Ditrysia</taxon>
        <taxon>Pyraloidea</taxon>
        <taxon>Crambidae</taxon>
        <taxon>Crambinae</taxon>
        <taxon>Diatraea</taxon>
    </lineage>
</organism>
<sequence>MVDSSPLKSDEQYPLLKVETGGGGDSGRSQPSVVTPGWHVAGSPKRSWLDRWPELISAFWMSGMLLGIFCLMLYGLGLGVIKRQPVLMLHCKTPKPGSDVYYHHIFQHGSPVPFSKFSEYLSYMASLYSSLHFNVIFLMDDTYPSDYRGRHSRFLNKFMPNHFKIGEHIDENNQKEFKDFHTRHQNVNITVTTLSKYMAMTPLKYKWRAIPIGYLTFYARAFSVWRSGGIGIDLETFSSQFNRRQLPDRRISEIFKQHNNGIKPDEYTNSLNNIDREEQNEFASLFYGIIHQILNETRALLNRTLHYSEASIEKDQTFVEPLVRTHRNKRELNRSESQSDNNAIKNNFTTEIAKVVNTTNPILINVTFGNIRVTANNSNISSAIESVVPITKQIDGNGNQKTSRNNFKYIRKNMSESPQILFLYDFSLFSDSNLGPSYLLPEPMIQANFPVTLNFTEHESTPDNNSKLSPYILSINIEGTFVAASLKQHPFLGHIISARCQRMPPRFVIQDAMTSQCSNMLRDDFYCSNIYLLY</sequence>
<keyword evidence="2" id="KW-0472">Membrane</keyword>
<reference evidence="3" key="1">
    <citation type="submission" date="2021-12" db="EMBL/GenBank/DDBJ databases">
        <authorList>
            <person name="King R."/>
        </authorList>
    </citation>
    <scope>NUCLEOTIDE SEQUENCE</scope>
</reference>
<keyword evidence="4" id="KW-1185">Reference proteome</keyword>
<evidence type="ECO:0000313" key="4">
    <source>
        <dbReference type="Proteomes" id="UP001153714"/>
    </source>
</evidence>
<keyword evidence="2" id="KW-1133">Transmembrane helix</keyword>
<keyword evidence="2" id="KW-0812">Transmembrane</keyword>
<proteinExistence type="predicted"/>
<evidence type="ECO:0000256" key="2">
    <source>
        <dbReference type="SAM" id="Phobius"/>
    </source>
</evidence>
<evidence type="ECO:0000256" key="1">
    <source>
        <dbReference type="SAM" id="MobiDB-lite"/>
    </source>
</evidence>
<dbReference type="OrthoDB" id="6768668at2759"/>
<reference evidence="3" key="2">
    <citation type="submission" date="2022-10" db="EMBL/GenBank/DDBJ databases">
        <authorList>
            <consortium name="ENA_rothamsted_submissions"/>
            <consortium name="culmorum"/>
            <person name="King R."/>
        </authorList>
    </citation>
    <scope>NUCLEOTIDE SEQUENCE</scope>
</reference>